<evidence type="ECO:0000313" key="8">
    <source>
        <dbReference type="EMBL" id="MDN4517447.1"/>
    </source>
</evidence>
<keyword evidence="9" id="KW-1185">Reference proteome</keyword>
<evidence type="ECO:0000256" key="3">
    <source>
        <dbReference type="ARBA" id="ARBA00022692"/>
    </source>
</evidence>
<feature type="transmembrane region" description="Helical" evidence="6">
    <location>
        <begin position="134"/>
        <end position="156"/>
    </location>
</feature>
<feature type="transmembrane region" description="Helical" evidence="6">
    <location>
        <begin position="83"/>
        <end position="104"/>
    </location>
</feature>
<dbReference type="RefSeq" id="WP_105388973.1">
    <property type="nucleotide sequence ID" value="NZ_CP070380.1"/>
</dbReference>
<comment type="similarity">
    <text evidence="2">Belongs to the DsbD family.</text>
</comment>
<protein>
    <submittedName>
        <fullName evidence="8">Cytochrome c biogenesis CcdA family protein</fullName>
    </submittedName>
</protein>
<gene>
    <name evidence="8" type="ORF">QYF68_06355</name>
</gene>
<dbReference type="EMBL" id="JAUHTC010000030">
    <property type="protein sequence ID" value="MDN4517447.1"/>
    <property type="molecule type" value="Genomic_DNA"/>
</dbReference>
<comment type="caution">
    <text evidence="8">The sequence shown here is derived from an EMBL/GenBank/DDBJ whole genome shotgun (WGS) entry which is preliminary data.</text>
</comment>
<evidence type="ECO:0000256" key="1">
    <source>
        <dbReference type="ARBA" id="ARBA00004141"/>
    </source>
</evidence>
<feature type="transmembrane region" description="Helical" evidence="6">
    <location>
        <begin position="6"/>
        <end position="31"/>
    </location>
</feature>
<dbReference type="PANTHER" id="PTHR31272">
    <property type="entry name" value="CYTOCHROME C-TYPE BIOGENESIS PROTEIN HI_1454-RELATED"/>
    <property type="match status" value="1"/>
</dbReference>
<dbReference type="PANTHER" id="PTHR31272:SF4">
    <property type="entry name" value="CYTOCHROME C-TYPE BIOGENESIS PROTEIN HI_1454-RELATED"/>
    <property type="match status" value="1"/>
</dbReference>
<name>A0ABT8H9L3_MYCAO</name>
<keyword evidence="3 6" id="KW-0812">Transmembrane</keyword>
<dbReference type="InterPro" id="IPR051790">
    <property type="entry name" value="Cytochrome_c-biogenesis_DsbD"/>
</dbReference>
<evidence type="ECO:0000256" key="2">
    <source>
        <dbReference type="ARBA" id="ARBA00006143"/>
    </source>
</evidence>
<evidence type="ECO:0000256" key="5">
    <source>
        <dbReference type="ARBA" id="ARBA00023136"/>
    </source>
</evidence>
<evidence type="ECO:0000256" key="4">
    <source>
        <dbReference type="ARBA" id="ARBA00022989"/>
    </source>
</evidence>
<feature type="transmembrane region" description="Helical" evidence="6">
    <location>
        <begin position="260"/>
        <end position="280"/>
    </location>
</feature>
<accession>A0ABT8H9L3</accession>
<feature type="transmembrane region" description="Helical" evidence="6">
    <location>
        <begin position="168"/>
        <end position="191"/>
    </location>
</feature>
<evidence type="ECO:0000256" key="6">
    <source>
        <dbReference type="SAM" id="Phobius"/>
    </source>
</evidence>
<sequence>MIDSAALGFALAAGLVAALNPCGFAFLPAYLGMVTAGASSEPSTTRAVGRALTVTAAMSGGFLTVFGVFGLIVAPLVVTAQRYLPFATVIIGVILIVLGIWLLAGKELTIMVPRLGGGSDAPTTQLRSAYGYGLSYALASLSCTAAPFLAVIGTTFDRGSILNGVLAFVAYAAGMTITVGIAAILVALAGSAAATGLRRVLPYVGRIAGALVFLTGLYVTYYGYYEIRLFFFGASAQDPVIEAAGAVQNWLAAQVGALGVWPLVGVLMLGAASAAAWQLAGRRRHASRRDSTEEAWVAEERT</sequence>
<proteinExistence type="inferred from homology"/>
<reference evidence="8" key="1">
    <citation type="submission" date="2023-07" db="EMBL/GenBank/DDBJ databases">
        <title>Degradation of tert-butanol by M. austroafricanum TBA100.</title>
        <authorList>
            <person name="Helbich S."/>
            <person name="Vainshtein Y."/>
        </authorList>
    </citation>
    <scope>NUCLEOTIDE SEQUENCE</scope>
    <source>
        <strain evidence="8">TBA100</strain>
    </source>
</reference>
<dbReference type="Pfam" id="PF02683">
    <property type="entry name" value="DsbD_TM"/>
    <property type="match status" value="1"/>
</dbReference>
<keyword evidence="5 6" id="KW-0472">Membrane</keyword>
<feature type="transmembrane region" description="Helical" evidence="6">
    <location>
        <begin position="52"/>
        <end position="77"/>
    </location>
</feature>
<dbReference type="Proteomes" id="UP001172687">
    <property type="component" value="Unassembled WGS sequence"/>
</dbReference>
<feature type="domain" description="Cytochrome C biogenesis protein transmembrane" evidence="7">
    <location>
        <begin position="7"/>
        <end position="178"/>
    </location>
</feature>
<organism evidence="8 9">
    <name type="scientific">Mycolicibacterium austroafricanum</name>
    <name type="common">Mycobacterium austroafricanum</name>
    <dbReference type="NCBI Taxonomy" id="39687"/>
    <lineage>
        <taxon>Bacteria</taxon>
        <taxon>Bacillati</taxon>
        <taxon>Actinomycetota</taxon>
        <taxon>Actinomycetes</taxon>
        <taxon>Mycobacteriales</taxon>
        <taxon>Mycobacteriaceae</taxon>
        <taxon>Mycolicibacterium</taxon>
    </lineage>
</organism>
<feature type="transmembrane region" description="Helical" evidence="6">
    <location>
        <begin position="203"/>
        <end position="224"/>
    </location>
</feature>
<comment type="subcellular location">
    <subcellularLocation>
        <location evidence="1">Membrane</location>
        <topology evidence="1">Multi-pass membrane protein</topology>
    </subcellularLocation>
</comment>
<dbReference type="InterPro" id="IPR003834">
    <property type="entry name" value="Cyt_c_assmbl_TM_dom"/>
</dbReference>
<keyword evidence="4 6" id="KW-1133">Transmembrane helix</keyword>
<evidence type="ECO:0000259" key="7">
    <source>
        <dbReference type="Pfam" id="PF02683"/>
    </source>
</evidence>
<evidence type="ECO:0000313" key="9">
    <source>
        <dbReference type="Proteomes" id="UP001172687"/>
    </source>
</evidence>